<gene>
    <name evidence="9" type="primary">trpA</name>
    <name evidence="11" type="ORF">SAMN02910344_00265</name>
</gene>
<dbReference type="SUPFAM" id="SSF51366">
    <property type="entry name" value="Ribulose-phoshate binding barrel"/>
    <property type="match status" value="1"/>
</dbReference>
<comment type="similarity">
    <text evidence="9 10">Belongs to the TrpA family.</text>
</comment>
<sequence length="271" mass="29080">MSRYEKLFARLEAKNEGAFVPFMTIGDPTVEDSFKVLSALIDGGADALELGIPFSDPGADGPTIQQSDRRALNSGANTVNCFEVIKKVRAKYPDTPIGLLMYVNLVFAPGIDTFFKLCAESGVDSVLIPDVPLQMIEMEPVWQDEAKKNGVDLVMLAPPNADDETLSKIAKNCHGYIYLLSRAGVTGVEKEAGKPISHIVKFLKENGAPPALLGFGISKPEHVKQAIADGADGAISGSALVKIVSEHLGDIDATYEALKKFVSEMKAATKR</sequence>
<dbReference type="OrthoDB" id="9804578at2"/>
<dbReference type="PROSITE" id="PS00167">
    <property type="entry name" value="TRP_SYNTHASE_ALPHA"/>
    <property type="match status" value="1"/>
</dbReference>
<dbReference type="GO" id="GO:0005829">
    <property type="term" value="C:cytosol"/>
    <property type="evidence" value="ECO:0007669"/>
    <property type="project" value="TreeGrafter"/>
</dbReference>
<dbReference type="PANTHER" id="PTHR43406:SF1">
    <property type="entry name" value="TRYPTOPHAN SYNTHASE ALPHA CHAIN, CHLOROPLASTIC"/>
    <property type="match status" value="1"/>
</dbReference>
<evidence type="ECO:0000256" key="8">
    <source>
        <dbReference type="ARBA" id="ARBA00049047"/>
    </source>
</evidence>
<comment type="function">
    <text evidence="1 9">The alpha subunit is responsible for the aldol cleavage of indoleglycerol phosphate to indole and glyceraldehyde 3-phosphate.</text>
</comment>
<evidence type="ECO:0000256" key="4">
    <source>
        <dbReference type="ARBA" id="ARBA00022605"/>
    </source>
</evidence>
<dbReference type="CDD" id="cd04724">
    <property type="entry name" value="Tryptophan_synthase_alpha"/>
    <property type="match status" value="1"/>
</dbReference>
<evidence type="ECO:0000256" key="9">
    <source>
        <dbReference type="HAMAP-Rule" id="MF_00131"/>
    </source>
</evidence>
<comment type="pathway">
    <text evidence="2 9">Amino-acid biosynthesis; L-tryptophan biosynthesis; L-tryptophan from chorismate: step 5/5.</text>
</comment>
<evidence type="ECO:0000256" key="5">
    <source>
        <dbReference type="ARBA" id="ARBA00022822"/>
    </source>
</evidence>
<protein>
    <recommendedName>
        <fullName evidence="9">Tryptophan synthase alpha chain</fullName>
        <ecNumber evidence="9">4.2.1.20</ecNumber>
    </recommendedName>
</protein>
<evidence type="ECO:0000313" key="12">
    <source>
        <dbReference type="Proteomes" id="UP000243745"/>
    </source>
</evidence>
<keyword evidence="5 9" id="KW-0822">Tryptophan biosynthesis</keyword>
<dbReference type="RefSeq" id="WP_093140195.1">
    <property type="nucleotide sequence ID" value="NZ_FOXF01000003.1"/>
</dbReference>
<dbReference type="Gene3D" id="3.20.20.70">
    <property type="entry name" value="Aldolase class I"/>
    <property type="match status" value="1"/>
</dbReference>
<dbReference type="InterPro" id="IPR011060">
    <property type="entry name" value="RibuloseP-bd_barrel"/>
</dbReference>
<dbReference type="UniPathway" id="UPA00035">
    <property type="reaction ID" value="UER00044"/>
</dbReference>
<evidence type="ECO:0000313" key="11">
    <source>
        <dbReference type="EMBL" id="SFP03851.1"/>
    </source>
</evidence>
<dbReference type="Pfam" id="PF00290">
    <property type="entry name" value="Trp_syntA"/>
    <property type="match status" value="1"/>
</dbReference>
<comment type="subunit">
    <text evidence="3 9">Tetramer of two alpha and two beta chains.</text>
</comment>
<dbReference type="AlphaFoldDB" id="A0A662ZEG0"/>
<keyword evidence="4 9" id="KW-0028">Amino-acid biosynthesis</keyword>
<keyword evidence="12" id="KW-1185">Reference proteome</keyword>
<dbReference type="PANTHER" id="PTHR43406">
    <property type="entry name" value="TRYPTOPHAN SYNTHASE, ALPHA CHAIN"/>
    <property type="match status" value="1"/>
</dbReference>
<dbReference type="InterPro" id="IPR013785">
    <property type="entry name" value="Aldolase_TIM"/>
</dbReference>
<organism evidence="11 12">
    <name type="scientific">Ruminobacter amylophilus</name>
    <dbReference type="NCBI Taxonomy" id="867"/>
    <lineage>
        <taxon>Bacteria</taxon>
        <taxon>Pseudomonadati</taxon>
        <taxon>Pseudomonadota</taxon>
        <taxon>Gammaproteobacteria</taxon>
        <taxon>Aeromonadales</taxon>
        <taxon>Succinivibrionaceae</taxon>
        <taxon>Ruminobacter</taxon>
    </lineage>
</organism>
<keyword evidence="7 9" id="KW-0456">Lyase</keyword>
<evidence type="ECO:0000256" key="1">
    <source>
        <dbReference type="ARBA" id="ARBA00003365"/>
    </source>
</evidence>
<dbReference type="GO" id="GO:0004834">
    <property type="term" value="F:tryptophan synthase activity"/>
    <property type="evidence" value="ECO:0007669"/>
    <property type="project" value="UniProtKB-UniRule"/>
</dbReference>
<evidence type="ECO:0000256" key="3">
    <source>
        <dbReference type="ARBA" id="ARBA00011270"/>
    </source>
</evidence>
<evidence type="ECO:0000256" key="7">
    <source>
        <dbReference type="ARBA" id="ARBA00023239"/>
    </source>
</evidence>
<dbReference type="FunFam" id="3.20.20.70:FF:000037">
    <property type="entry name" value="Tryptophan synthase alpha chain"/>
    <property type="match status" value="1"/>
</dbReference>
<reference evidence="11 12" key="1">
    <citation type="submission" date="2016-10" db="EMBL/GenBank/DDBJ databases">
        <authorList>
            <person name="Varghese N."/>
            <person name="Submissions S."/>
        </authorList>
    </citation>
    <scope>NUCLEOTIDE SEQUENCE [LARGE SCALE GENOMIC DNA]</scope>
    <source>
        <strain evidence="11 12">DSM 1361</strain>
    </source>
</reference>
<dbReference type="NCBIfam" id="TIGR00262">
    <property type="entry name" value="trpA"/>
    <property type="match status" value="1"/>
</dbReference>
<keyword evidence="6 9" id="KW-0057">Aromatic amino acid biosynthesis</keyword>
<evidence type="ECO:0000256" key="10">
    <source>
        <dbReference type="RuleBase" id="RU003662"/>
    </source>
</evidence>
<evidence type="ECO:0000256" key="6">
    <source>
        <dbReference type="ARBA" id="ARBA00023141"/>
    </source>
</evidence>
<evidence type="ECO:0000256" key="2">
    <source>
        <dbReference type="ARBA" id="ARBA00004733"/>
    </source>
</evidence>
<feature type="active site" description="Proton acceptor" evidence="9">
    <location>
        <position position="49"/>
    </location>
</feature>
<proteinExistence type="inferred from homology"/>
<dbReference type="EMBL" id="FOXF01000003">
    <property type="protein sequence ID" value="SFP03851.1"/>
    <property type="molecule type" value="Genomic_DNA"/>
</dbReference>
<dbReference type="EC" id="4.2.1.20" evidence="9"/>
<feature type="active site" description="Proton acceptor" evidence="9">
    <location>
        <position position="60"/>
    </location>
</feature>
<dbReference type="InterPro" id="IPR018204">
    <property type="entry name" value="Trp_synthase_alpha_AS"/>
</dbReference>
<accession>A0A662ZEG0</accession>
<dbReference type="Proteomes" id="UP000243745">
    <property type="component" value="Unassembled WGS sequence"/>
</dbReference>
<dbReference type="InterPro" id="IPR002028">
    <property type="entry name" value="Trp_synthase_suA"/>
</dbReference>
<comment type="catalytic activity">
    <reaction evidence="8 9">
        <text>(1S,2R)-1-C-(indol-3-yl)glycerol 3-phosphate + L-serine = D-glyceraldehyde 3-phosphate + L-tryptophan + H2O</text>
        <dbReference type="Rhea" id="RHEA:10532"/>
        <dbReference type="ChEBI" id="CHEBI:15377"/>
        <dbReference type="ChEBI" id="CHEBI:33384"/>
        <dbReference type="ChEBI" id="CHEBI:57912"/>
        <dbReference type="ChEBI" id="CHEBI:58866"/>
        <dbReference type="ChEBI" id="CHEBI:59776"/>
        <dbReference type="EC" id="4.2.1.20"/>
    </reaction>
</comment>
<name>A0A662ZEG0_9GAMM</name>
<dbReference type="HAMAP" id="MF_00131">
    <property type="entry name" value="Trp_synth_alpha"/>
    <property type="match status" value="1"/>
</dbReference>